<evidence type="ECO:0000256" key="1">
    <source>
        <dbReference type="SAM" id="Phobius"/>
    </source>
</evidence>
<name>A0ABY5JSI0_9BACI</name>
<keyword evidence="1" id="KW-1133">Transmembrane helix</keyword>
<keyword evidence="1" id="KW-0472">Membrane</keyword>
<gene>
    <name evidence="2" type="ORF">NP439_19075</name>
</gene>
<organism evidence="2 3">
    <name type="scientific">Oceanobacillus jeddahense</name>
    <dbReference type="NCBI Taxonomy" id="1462527"/>
    <lineage>
        <taxon>Bacteria</taxon>
        <taxon>Bacillati</taxon>
        <taxon>Bacillota</taxon>
        <taxon>Bacilli</taxon>
        <taxon>Bacillales</taxon>
        <taxon>Bacillaceae</taxon>
        <taxon>Oceanobacillus</taxon>
    </lineage>
</organism>
<accession>A0ABY5JSI0</accession>
<dbReference type="Proteomes" id="UP001059773">
    <property type="component" value="Chromosome"/>
</dbReference>
<keyword evidence="1" id="KW-0812">Transmembrane</keyword>
<feature type="transmembrane region" description="Helical" evidence="1">
    <location>
        <begin position="73"/>
        <end position="99"/>
    </location>
</feature>
<feature type="transmembrane region" description="Helical" evidence="1">
    <location>
        <begin position="7"/>
        <end position="29"/>
    </location>
</feature>
<evidence type="ECO:0000313" key="2">
    <source>
        <dbReference type="EMBL" id="UUI02123.1"/>
    </source>
</evidence>
<proteinExistence type="predicted"/>
<feature type="transmembrane region" description="Helical" evidence="1">
    <location>
        <begin position="35"/>
        <end position="61"/>
    </location>
</feature>
<protein>
    <submittedName>
        <fullName evidence="2">Uncharacterized protein</fullName>
    </submittedName>
</protein>
<reference evidence="2" key="1">
    <citation type="submission" date="2022-07" db="EMBL/GenBank/DDBJ databases">
        <title>FELIX.</title>
        <authorList>
            <person name="Wan K.H."/>
            <person name="Park S."/>
            <person name="Lawrence Q."/>
            <person name="Eichenberger J.P."/>
            <person name="Booth B.W."/>
            <person name="Piaggio A.J."/>
            <person name="Chandler J.C."/>
            <person name="Franklin A.B."/>
            <person name="Celniker S.E."/>
        </authorList>
    </citation>
    <scope>NUCLEOTIDE SEQUENCE</scope>
    <source>
        <strain evidence="2">QA-1986 374</strain>
    </source>
</reference>
<dbReference type="EMBL" id="CP101914">
    <property type="protein sequence ID" value="UUI02123.1"/>
    <property type="molecule type" value="Genomic_DNA"/>
</dbReference>
<sequence length="106" mass="11650">MNVKKNYGFWSMLSSIMGLILLIVSYAVAPEEPQGMVTIGILVLFFTAILFLVLGTIGSTLAMKQQEKGRKKYVGIFLPVLILLFVVLVPILMGIGFILNDNSSLK</sequence>
<dbReference type="RefSeq" id="WP_256707390.1">
    <property type="nucleotide sequence ID" value="NZ_CP101914.1"/>
</dbReference>
<keyword evidence="3" id="KW-1185">Reference proteome</keyword>
<evidence type="ECO:0000313" key="3">
    <source>
        <dbReference type="Proteomes" id="UP001059773"/>
    </source>
</evidence>